<accession>A0ABW1UND5</accession>
<dbReference type="SMART" id="SM00478">
    <property type="entry name" value="ENDO3c"/>
    <property type="match status" value="1"/>
</dbReference>
<gene>
    <name evidence="6" type="ORF">ACFQHW_02205</name>
</gene>
<evidence type="ECO:0000256" key="4">
    <source>
        <dbReference type="ARBA" id="ARBA00023014"/>
    </source>
</evidence>
<evidence type="ECO:0000256" key="1">
    <source>
        <dbReference type="ARBA" id="ARBA00022485"/>
    </source>
</evidence>
<dbReference type="GO" id="GO:0004519">
    <property type="term" value="F:endonuclease activity"/>
    <property type="evidence" value="ECO:0007669"/>
    <property type="project" value="UniProtKB-KW"/>
</dbReference>
<dbReference type="Proteomes" id="UP001596310">
    <property type="component" value="Unassembled WGS sequence"/>
</dbReference>
<keyword evidence="6" id="KW-0378">Hydrolase</keyword>
<dbReference type="PANTHER" id="PTHR10359:SF19">
    <property type="entry name" value="DNA REPAIR GLYCOSYLASE MJ1434-RELATED"/>
    <property type="match status" value="1"/>
</dbReference>
<organism evidence="6 7">
    <name type="scientific">Lapidilactobacillus achengensis</name>
    <dbReference type="NCBI Taxonomy" id="2486000"/>
    <lineage>
        <taxon>Bacteria</taxon>
        <taxon>Bacillati</taxon>
        <taxon>Bacillota</taxon>
        <taxon>Bacilli</taxon>
        <taxon>Lactobacillales</taxon>
        <taxon>Lactobacillaceae</taxon>
        <taxon>Lapidilactobacillus</taxon>
    </lineage>
</organism>
<dbReference type="CDD" id="cd00056">
    <property type="entry name" value="ENDO3c"/>
    <property type="match status" value="1"/>
</dbReference>
<dbReference type="RefSeq" id="WP_225422180.1">
    <property type="nucleotide sequence ID" value="NZ_JBHSSM010000007.1"/>
</dbReference>
<dbReference type="InterPro" id="IPR003265">
    <property type="entry name" value="HhH-GPD_domain"/>
</dbReference>
<proteinExistence type="predicted"/>
<evidence type="ECO:0000256" key="2">
    <source>
        <dbReference type="ARBA" id="ARBA00022723"/>
    </source>
</evidence>
<dbReference type="Gene3D" id="1.10.340.30">
    <property type="entry name" value="Hypothetical protein, domain 2"/>
    <property type="match status" value="1"/>
</dbReference>
<feature type="domain" description="HhH-GPD" evidence="5">
    <location>
        <begin position="56"/>
        <end position="214"/>
    </location>
</feature>
<dbReference type="Pfam" id="PF00730">
    <property type="entry name" value="HhH-GPD"/>
    <property type="match status" value="1"/>
</dbReference>
<keyword evidence="2" id="KW-0479">Metal-binding</keyword>
<keyword evidence="6" id="KW-0255">Endonuclease</keyword>
<evidence type="ECO:0000256" key="3">
    <source>
        <dbReference type="ARBA" id="ARBA00023004"/>
    </source>
</evidence>
<dbReference type="SUPFAM" id="SSF48150">
    <property type="entry name" value="DNA-glycosylase"/>
    <property type="match status" value="1"/>
</dbReference>
<evidence type="ECO:0000313" key="6">
    <source>
        <dbReference type="EMBL" id="MFC6314377.1"/>
    </source>
</evidence>
<dbReference type="EMBL" id="JBHSSM010000007">
    <property type="protein sequence ID" value="MFC6314377.1"/>
    <property type="molecule type" value="Genomic_DNA"/>
</dbReference>
<sequence>MPSKSARTAAAVQPQTPQQLTLINLPELYDLLYDHVDSTGWWPARSDWQIIWGAVLVQNTNWKNVDYALADLAAATAFLPERIRQLTTAQLQQTIRSAGFFVRKAQTIQNLCAYFAQYQDDLGQLRRLPPAQLRRELLALKGVGEETADTIMLYGLSQVTFIVDVYARRLFQRLQAPLPKTYQAAQQLLLPQLDSLTLRGLQAFHACIVLFGQQVKTEQAWQASFLSSYRLTLNSPKESVSQPG</sequence>
<comment type="caution">
    <text evidence="6">The sequence shown here is derived from an EMBL/GenBank/DDBJ whole genome shotgun (WGS) entry which is preliminary data.</text>
</comment>
<reference evidence="7" key="1">
    <citation type="journal article" date="2019" name="Int. J. Syst. Evol. Microbiol.">
        <title>The Global Catalogue of Microorganisms (GCM) 10K type strain sequencing project: providing services to taxonomists for standard genome sequencing and annotation.</title>
        <authorList>
            <consortium name="The Broad Institute Genomics Platform"/>
            <consortium name="The Broad Institute Genome Sequencing Center for Infectious Disease"/>
            <person name="Wu L."/>
            <person name="Ma J."/>
        </authorList>
    </citation>
    <scope>NUCLEOTIDE SEQUENCE [LARGE SCALE GENOMIC DNA]</scope>
    <source>
        <strain evidence="7">CCM 8897</strain>
    </source>
</reference>
<keyword evidence="7" id="KW-1185">Reference proteome</keyword>
<dbReference type="InterPro" id="IPR011257">
    <property type="entry name" value="DNA_glycosylase"/>
</dbReference>
<keyword evidence="1" id="KW-0004">4Fe-4S</keyword>
<keyword evidence="3" id="KW-0408">Iron</keyword>
<protein>
    <submittedName>
        <fullName evidence="6">Endonuclease III domain-containing protein</fullName>
    </submittedName>
</protein>
<dbReference type="PANTHER" id="PTHR10359">
    <property type="entry name" value="A/G-SPECIFIC ADENINE GLYCOSYLASE/ENDONUCLEASE III"/>
    <property type="match status" value="1"/>
</dbReference>
<keyword evidence="4" id="KW-0411">Iron-sulfur</keyword>
<evidence type="ECO:0000313" key="7">
    <source>
        <dbReference type="Proteomes" id="UP001596310"/>
    </source>
</evidence>
<evidence type="ECO:0000259" key="5">
    <source>
        <dbReference type="SMART" id="SM00478"/>
    </source>
</evidence>
<name>A0ABW1UND5_9LACO</name>
<keyword evidence="6" id="KW-0540">Nuclease</keyword>